<protein>
    <submittedName>
        <fullName evidence="2">Glycosyl transferase</fullName>
    </submittedName>
</protein>
<dbReference type="PANTHER" id="PTHR21015">
    <property type="entry name" value="UDP-N-ACETYLGLUCOSAMINE--N-ACETYLMURAMYL-(PENTAPEPTIDE) PYROPHOSPHORYL-UNDECAPRENOL N-ACETYLGLUCOSAMINE TRANSFERASE 1"/>
    <property type="match status" value="1"/>
</dbReference>
<dbReference type="Pfam" id="PF04101">
    <property type="entry name" value="Glyco_tran_28_C"/>
    <property type="match status" value="1"/>
</dbReference>
<reference evidence="2" key="1">
    <citation type="journal article" date="2020" name="mSystems">
        <title>Genome- and Community-Level Interaction Insights into Carbon Utilization and Element Cycling Functions of Hydrothermarchaeota in Hydrothermal Sediment.</title>
        <authorList>
            <person name="Zhou Z."/>
            <person name="Liu Y."/>
            <person name="Xu W."/>
            <person name="Pan J."/>
            <person name="Luo Z.H."/>
            <person name="Li M."/>
        </authorList>
    </citation>
    <scope>NUCLEOTIDE SEQUENCE [LARGE SCALE GENOMIC DNA]</scope>
    <source>
        <strain evidence="2">SpSt-456</strain>
    </source>
</reference>
<dbReference type="GO" id="GO:0016758">
    <property type="term" value="F:hexosyltransferase activity"/>
    <property type="evidence" value="ECO:0007669"/>
    <property type="project" value="InterPro"/>
</dbReference>
<proteinExistence type="predicted"/>
<feature type="domain" description="Glycosyl transferase family 28 C-terminal" evidence="1">
    <location>
        <begin position="219"/>
        <end position="349"/>
    </location>
</feature>
<evidence type="ECO:0000313" key="2">
    <source>
        <dbReference type="EMBL" id="HFK96455.1"/>
    </source>
</evidence>
<dbReference type="EMBL" id="DSTK01000013">
    <property type="protein sequence ID" value="HFK96455.1"/>
    <property type="molecule type" value="Genomic_DNA"/>
</dbReference>
<organism evidence="2">
    <name type="scientific">Desulfacinum infernum</name>
    <dbReference type="NCBI Taxonomy" id="35837"/>
    <lineage>
        <taxon>Bacteria</taxon>
        <taxon>Pseudomonadati</taxon>
        <taxon>Thermodesulfobacteriota</taxon>
        <taxon>Syntrophobacteria</taxon>
        <taxon>Syntrophobacterales</taxon>
        <taxon>Syntrophobacteraceae</taxon>
        <taxon>Desulfacinum</taxon>
    </lineage>
</organism>
<dbReference type="InterPro" id="IPR007235">
    <property type="entry name" value="Glyco_trans_28_C"/>
</dbReference>
<dbReference type="PANTHER" id="PTHR21015:SF28">
    <property type="entry name" value="SLL1722 PROTEIN"/>
    <property type="match status" value="1"/>
</dbReference>
<evidence type="ECO:0000259" key="1">
    <source>
        <dbReference type="Pfam" id="PF04101"/>
    </source>
</evidence>
<comment type="caution">
    <text evidence="2">The sequence shown here is derived from an EMBL/GenBank/DDBJ whole genome shotgun (WGS) entry which is preliminary data.</text>
</comment>
<dbReference type="Gene3D" id="3.40.50.2000">
    <property type="entry name" value="Glycogen Phosphorylase B"/>
    <property type="match status" value="1"/>
</dbReference>
<dbReference type="SUPFAM" id="SSF53756">
    <property type="entry name" value="UDP-Glycosyltransferase/glycogen phosphorylase"/>
    <property type="match status" value="1"/>
</dbReference>
<dbReference type="AlphaFoldDB" id="A0A832A553"/>
<name>A0A832A553_9BACT</name>
<gene>
    <name evidence="2" type="ORF">ENS06_03905</name>
</gene>
<accession>A0A832A553</accession>
<keyword evidence="2" id="KW-0808">Transferase</keyword>
<sequence length="374" mass="42367">MKILHYCQHVLGIGHFLRSMEIAAAFSRHTVFFVEGGDPLPGFHAPDHVRRIALPPLRMDPEFRNLETAGGDLRDIQARRTAILLDLWETVRPDVLLIELFPFGRKRFQFELIPLLEKNAACTHRARVVCSLRDILVEKADPETYEEKVLSLVNRYFDLILVHADPDCVRLDETFRRLADIRPPVHYTGYVTRSLPNPPPPKICGRMVLSTGGGRVGIDFIEAVFLALSRIANPDIHLQVHEGPFMEPQDREALRERAAADARISWHPFSHAFVKELAQAQLSLSMAGYNTCMDILASGVSALVYPFPQNREQALRAHRLESRGVLRVIRSLHPERLAAQIREALSSPRPSMEPIRTDGARETVRAIENFPPRA</sequence>